<reference evidence="4" key="2">
    <citation type="submission" date="2017-06" db="EMBL/GenBank/DDBJ databases">
        <title>WGS assembly of Brachypodium distachyon.</title>
        <authorList>
            <consortium name="The International Brachypodium Initiative"/>
            <person name="Lucas S."/>
            <person name="Harmon-Smith M."/>
            <person name="Lail K."/>
            <person name="Tice H."/>
            <person name="Grimwood J."/>
            <person name="Bruce D."/>
            <person name="Barry K."/>
            <person name="Shu S."/>
            <person name="Lindquist E."/>
            <person name="Wang M."/>
            <person name="Pitluck S."/>
            <person name="Vogel J.P."/>
            <person name="Garvin D.F."/>
            <person name="Mockler T.C."/>
            <person name="Schmutz J."/>
            <person name="Rokhsar D."/>
            <person name="Bevan M.W."/>
        </authorList>
    </citation>
    <scope>NUCLEOTIDE SEQUENCE</scope>
    <source>
        <strain evidence="4">Bd21</strain>
    </source>
</reference>
<dbReference type="EnsemblPlants" id="KQJ95635">
    <property type="protein sequence ID" value="KQJ95635"/>
    <property type="gene ID" value="BRADI_3g18264v3"/>
</dbReference>
<dbReference type="ExpressionAtlas" id="A0A0Q3FBQ6">
    <property type="expression patterns" value="baseline"/>
</dbReference>
<sequence length="292" mass="32930">MFHRLMPVASARSLRSLQARFEIIKSCCSRWSGCLNQVRNAPPSGCTTDEYDHIAMERYKQMSASKSKPFVFQHCWKLLEHSEKWRLRDQETPPKKGAFVELDYNDDRDALKGEINQGKPDGREKEKAKKQAEATSLREKIGGKSIISEAASLREKETICAPTFLDLVKSKETLVAKLLETEMAMAEKKHQDEMARWQELREVEERKVAIDERRVLLEENKVMAEILAEENKVMMMDPRTMDPMSREWWDIRRGEILQRRRQASGGATSAGGGGGASAGGGDGAGKLGDDGV</sequence>
<dbReference type="OrthoDB" id="671662at2759"/>
<feature type="region of interest" description="Disordered" evidence="2">
    <location>
        <begin position="111"/>
        <end position="134"/>
    </location>
</feature>
<dbReference type="PANTHER" id="PTHR45125:SF37">
    <property type="entry name" value="NO APICAL MERISTEM-ASSOCIATED C-TERMINAL DOMAIN-CONTAINING PROTEIN"/>
    <property type="match status" value="1"/>
</dbReference>
<feature type="domain" description="No apical meristem-associated C-terminal" evidence="3">
    <location>
        <begin position="68"/>
        <end position="256"/>
    </location>
</feature>
<dbReference type="Pfam" id="PF14303">
    <property type="entry name" value="NAM-associated"/>
    <property type="match status" value="1"/>
</dbReference>
<gene>
    <name evidence="4" type="ORF">BRADI_3g18264v3</name>
</gene>
<name>A0A0Q3FBQ6_BRADI</name>
<keyword evidence="6" id="KW-1185">Reference proteome</keyword>
<dbReference type="InterPro" id="IPR029466">
    <property type="entry name" value="NAM-associated_C"/>
</dbReference>
<feature type="coiled-coil region" evidence="1">
    <location>
        <begin position="176"/>
        <end position="220"/>
    </location>
</feature>
<reference evidence="5" key="3">
    <citation type="submission" date="2018-08" db="UniProtKB">
        <authorList>
            <consortium name="EnsemblPlants"/>
        </authorList>
    </citation>
    <scope>IDENTIFICATION</scope>
    <source>
        <strain evidence="5">cv. Bd21</strain>
    </source>
</reference>
<evidence type="ECO:0000313" key="4">
    <source>
        <dbReference type="EMBL" id="KQJ95635.1"/>
    </source>
</evidence>
<keyword evidence="1" id="KW-0175">Coiled coil</keyword>
<evidence type="ECO:0000259" key="3">
    <source>
        <dbReference type="Pfam" id="PF14303"/>
    </source>
</evidence>
<dbReference type="Proteomes" id="UP000008810">
    <property type="component" value="Chromosome 3"/>
</dbReference>
<evidence type="ECO:0000256" key="1">
    <source>
        <dbReference type="SAM" id="Coils"/>
    </source>
</evidence>
<dbReference type="PANTHER" id="PTHR45125">
    <property type="entry name" value="F21J9.4-RELATED"/>
    <property type="match status" value="1"/>
</dbReference>
<protein>
    <recommendedName>
        <fullName evidence="3">No apical meristem-associated C-terminal domain-containing protein</fullName>
    </recommendedName>
</protein>
<feature type="compositionally biased region" description="Gly residues" evidence="2">
    <location>
        <begin position="268"/>
        <end position="286"/>
    </location>
</feature>
<dbReference type="EMBL" id="CM000882">
    <property type="protein sequence ID" value="KQJ95635.1"/>
    <property type="molecule type" value="Genomic_DNA"/>
</dbReference>
<feature type="compositionally biased region" description="Basic and acidic residues" evidence="2">
    <location>
        <begin position="120"/>
        <end position="134"/>
    </location>
</feature>
<evidence type="ECO:0000256" key="2">
    <source>
        <dbReference type="SAM" id="MobiDB-lite"/>
    </source>
</evidence>
<accession>A0A0Q3FBQ6</accession>
<reference evidence="4 5" key="1">
    <citation type="journal article" date="2010" name="Nature">
        <title>Genome sequencing and analysis of the model grass Brachypodium distachyon.</title>
        <authorList>
            <consortium name="International Brachypodium Initiative"/>
        </authorList>
    </citation>
    <scope>NUCLEOTIDE SEQUENCE [LARGE SCALE GENOMIC DNA]</scope>
    <source>
        <strain evidence="4 5">Bd21</strain>
    </source>
</reference>
<evidence type="ECO:0000313" key="6">
    <source>
        <dbReference type="Proteomes" id="UP000008810"/>
    </source>
</evidence>
<organism evidence="4">
    <name type="scientific">Brachypodium distachyon</name>
    <name type="common">Purple false brome</name>
    <name type="synonym">Trachynia distachya</name>
    <dbReference type="NCBI Taxonomy" id="15368"/>
    <lineage>
        <taxon>Eukaryota</taxon>
        <taxon>Viridiplantae</taxon>
        <taxon>Streptophyta</taxon>
        <taxon>Embryophyta</taxon>
        <taxon>Tracheophyta</taxon>
        <taxon>Spermatophyta</taxon>
        <taxon>Magnoliopsida</taxon>
        <taxon>Liliopsida</taxon>
        <taxon>Poales</taxon>
        <taxon>Poaceae</taxon>
        <taxon>BOP clade</taxon>
        <taxon>Pooideae</taxon>
        <taxon>Stipodae</taxon>
        <taxon>Brachypodieae</taxon>
        <taxon>Brachypodium</taxon>
    </lineage>
</organism>
<dbReference type="Gramene" id="KQJ95635">
    <property type="protein sequence ID" value="KQJ95635"/>
    <property type="gene ID" value="BRADI_3g18264v3"/>
</dbReference>
<dbReference type="AlphaFoldDB" id="A0A0Q3FBQ6"/>
<evidence type="ECO:0000313" key="5">
    <source>
        <dbReference type="EnsemblPlants" id="KQJ95635"/>
    </source>
</evidence>
<proteinExistence type="predicted"/>
<feature type="region of interest" description="Disordered" evidence="2">
    <location>
        <begin position="260"/>
        <end position="292"/>
    </location>
</feature>
<dbReference type="InParanoid" id="A0A0Q3FBQ6"/>